<protein>
    <recommendedName>
        <fullName evidence="3">DUF393 domain-containing protein</fullName>
    </recommendedName>
</protein>
<evidence type="ECO:0000313" key="1">
    <source>
        <dbReference type="EMBL" id="MEI7038343.1"/>
    </source>
</evidence>
<organism evidence="1 2">
    <name type="scientific">Fulvimonas yonginensis</name>
    <dbReference type="NCBI Taxonomy" id="1495200"/>
    <lineage>
        <taxon>Bacteria</taxon>
        <taxon>Pseudomonadati</taxon>
        <taxon>Pseudomonadota</taxon>
        <taxon>Gammaproteobacteria</taxon>
        <taxon>Lysobacterales</taxon>
        <taxon>Rhodanobacteraceae</taxon>
        <taxon>Fulvimonas</taxon>
    </lineage>
</organism>
<evidence type="ECO:0000313" key="2">
    <source>
        <dbReference type="Proteomes" id="UP001381174"/>
    </source>
</evidence>
<dbReference type="RefSeq" id="WP_336808983.1">
    <property type="nucleotide sequence ID" value="NZ_JBBBNY010000023.1"/>
</dbReference>
<dbReference type="EMBL" id="JBBBNY010000023">
    <property type="protein sequence ID" value="MEI7038343.1"/>
    <property type="molecule type" value="Genomic_DNA"/>
</dbReference>
<reference evidence="1 2" key="1">
    <citation type="journal article" date="2014" name="Int. J. Syst. Evol. Microbiol.">
        <title>Fulvimonas yonginensis sp. nov., isolated from greenhouse soil, and emended description of the genus Fulvimonas.</title>
        <authorList>
            <person name="Ahn J.H."/>
            <person name="Kim S.J."/>
            <person name="Weon H.Y."/>
            <person name="Hong S.B."/>
            <person name="Seok S.J."/>
            <person name="Kwon S.W."/>
        </authorList>
    </citation>
    <scope>NUCLEOTIDE SEQUENCE [LARGE SCALE GENOMIC DNA]</scope>
    <source>
        <strain evidence="1 2">KACC 16952</strain>
    </source>
</reference>
<accession>A0ABU8JH12</accession>
<evidence type="ECO:0008006" key="3">
    <source>
        <dbReference type="Google" id="ProtNLM"/>
    </source>
</evidence>
<comment type="caution">
    <text evidence="1">The sequence shown here is derived from an EMBL/GenBank/DDBJ whole genome shotgun (WGS) entry which is preliminary data.</text>
</comment>
<sequence length="106" mass="12118">MARIRLYRHPDCDRCARFARWHRRLDWLHRFEDSTGVSPVGPLRRGQVVVQDLRTGRTLAGARAFALLCRQIPAYWPLLPALRLPAVRRAVAREFDGCKGGHCDAA</sequence>
<keyword evidence="2" id="KW-1185">Reference proteome</keyword>
<gene>
    <name evidence="1" type="ORF">WAT24_16445</name>
</gene>
<proteinExistence type="predicted"/>
<name>A0ABU8JH12_9GAMM</name>
<dbReference type="Proteomes" id="UP001381174">
    <property type="component" value="Unassembled WGS sequence"/>
</dbReference>